<dbReference type="AlphaFoldDB" id="A0A0A9ATW1"/>
<protein>
    <submittedName>
        <fullName evidence="1">Uncharacterized protein</fullName>
    </submittedName>
</protein>
<name>A0A0A9ATW1_ARUDO</name>
<accession>A0A0A9ATW1</accession>
<proteinExistence type="predicted"/>
<organism evidence="1">
    <name type="scientific">Arundo donax</name>
    <name type="common">Giant reed</name>
    <name type="synonym">Donax arundinaceus</name>
    <dbReference type="NCBI Taxonomy" id="35708"/>
    <lineage>
        <taxon>Eukaryota</taxon>
        <taxon>Viridiplantae</taxon>
        <taxon>Streptophyta</taxon>
        <taxon>Embryophyta</taxon>
        <taxon>Tracheophyta</taxon>
        <taxon>Spermatophyta</taxon>
        <taxon>Magnoliopsida</taxon>
        <taxon>Liliopsida</taxon>
        <taxon>Poales</taxon>
        <taxon>Poaceae</taxon>
        <taxon>PACMAD clade</taxon>
        <taxon>Arundinoideae</taxon>
        <taxon>Arundineae</taxon>
        <taxon>Arundo</taxon>
    </lineage>
</organism>
<dbReference type="EMBL" id="GBRH01242751">
    <property type="protein sequence ID" value="JAD55144.1"/>
    <property type="molecule type" value="Transcribed_RNA"/>
</dbReference>
<sequence length="48" mass="5612">MASICMNDSTKVVRQQYILYGILQIKFQGRYSARYVATAHHELLAVWH</sequence>
<reference evidence="1" key="1">
    <citation type="submission" date="2014-09" db="EMBL/GenBank/DDBJ databases">
        <authorList>
            <person name="Magalhaes I.L.F."/>
            <person name="Oliveira U."/>
            <person name="Santos F.R."/>
            <person name="Vidigal T.H.D.A."/>
            <person name="Brescovit A.D."/>
            <person name="Santos A.J."/>
        </authorList>
    </citation>
    <scope>NUCLEOTIDE SEQUENCE</scope>
    <source>
        <tissue evidence="1">Shoot tissue taken approximately 20 cm above the soil surface</tissue>
    </source>
</reference>
<reference evidence="1" key="2">
    <citation type="journal article" date="2015" name="Data Brief">
        <title>Shoot transcriptome of the giant reed, Arundo donax.</title>
        <authorList>
            <person name="Barrero R.A."/>
            <person name="Guerrero F.D."/>
            <person name="Moolhuijzen P."/>
            <person name="Goolsby J.A."/>
            <person name="Tidwell J."/>
            <person name="Bellgard S.E."/>
            <person name="Bellgard M.I."/>
        </authorList>
    </citation>
    <scope>NUCLEOTIDE SEQUENCE</scope>
    <source>
        <tissue evidence="1">Shoot tissue taken approximately 20 cm above the soil surface</tissue>
    </source>
</reference>
<evidence type="ECO:0000313" key="1">
    <source>
        <dbReference type="EMBL" id="JAD55144.1"/>
    </source>
</evidence>